<feature type="transmembrane region" description="Helical" evidence="1">
    <location>
        <begin position="58"/>
        <end position="83"/>
    </location>
</feature>
<evidence type="ECO:0000256" key="1">
    <source>
        <dbReference type="SAM" id="Phobius"/>
    </source>
</evidence>
<accession>H1LFI5</accession>
<dbReference type="EMBL" id="AGRJ01000130">
    <property type="protein sequence ID" value="EHO51737.1"/>
    <property type="molecule type" value="Genomic_DNA"/>
</dbReference>
<dbReference type="STRING" id="797516.HMPREF9104_01361"/>
<feature type="transmembrane region" description="Helical" evidence="1">
    <location>
        <begin position="20"/>
        <end position="46"/>
    </location>
</feature>
<evidence type="ECO:0000313" key="3">
    <source>
        <dbReference type="Proteomes" id="UP000005025"/>
    </source>
</evidence>
<evidence type="ECO:0008006" key="4">
    <source>
        <dbReference type="Google" id="ProtNLM"/>
    </source>
</evidence>
<feature type="transmembrane region" description="Helical" evidence="1">
    <location>
        <begin position="103"/>
        <end position="136"/>
    </location>
</feature>
<feature type="transmembrane region" description="Helical" evidence="1">
    <location>
        <begin position="432"/>
        <end position="455"/>
    </location>
</feature>
<organism evidence="2 3">
    <name type="scientific">Lentilactobacillus kisonensis F0435</name>
    <dbReference type="NCBI Taxonomy" id="797516"/>
    <lineage>
        <taxon>Bacteria</taxon>
        <taxon>Bacillati</taxon>
        <taxon>Bacillota</taxon>
        <taxon>Bacilli</taxon>
        <taxon>Lactobacillales</taxon>
        <taxon>Lactobacillaceae</taxon>
        <taxon>Lentilactobacillus</taxon>
    </lineage>
</organism>
<feature type="transmembrane region" description="Helical" evidence="1">
    <location>
        <begin position="156"/>
        <end position="177"/>
    </location>
</feature>
<gene>
    <name evidence="2" type="ORF">HMPREF9104_01361</name>
</gene>
<dbReference type="Proteomes" id="UP000005025">
    <property type="component" value="Unassembled WGS sequence"/>
</dbReference>
<comment type="caution">
    <text evidence="2">The sequence shown here is derived from an EMBL/GenBank/DDBJ whole genome shotgun (WGS) entry which is preliminary data.</text>
</comment>
<feature type="transmembrane region" description="Helical" evidence="1">
    <location>
        <begin position="299"/>
        <end position="320"/>
    </location>
</feature>
<feature type="transmembrane region" description="Helical" evidence="1">
    <location>
        <begin position="251"/>
        <end position="278"/>
    </location>
</feature>
<sequence length="465" mass="51623">MIAMIKMIWLQFKYSWKSWLGASVLFIIASILMGMSFTGLITFAMMNQAALGPHNPTPVFIFPAIFGLATLFMVLSGVVRLIVQNLSREYVQWEILGANPRQLSAIIGGQVGLVGAMSAVIGYLVSIPAVSSLYAWAQGLVGKSWFPNGHLTFSWLAFLTTVLSMAMISGGAGFAHSHRLFANARNEMLNFKRSSNRPYSLVRVLVVAVSGIFLILGYRSALTVSPLIKRTVQNGYHLAAIAEYVGPLMEILFWGIVFFAAITPIVLPLVIKLWTVILPRKRNANANLAYRNTLLNHNYASSLIGPLFGGSFLLTGMMYLTTTFPGNGNKNQFIDAILSFVFYLGAPLIVILANVLTITMIVSKQQAGELNLMSLLGFTTADLFAERVWESIIYSVTFLICAVLGNLPLYLTVKQIVINTHNVRQLSIASSWYWPLWLFGVMLIFIVLVDAWQVWRFTRNLQEEV</sequence>
<feature type="transmembrane region" description="Helical" evidence="1">
    <location>
        <begin position="198"/>
        <end position="218"/>
    </location>
</feature>
<keyword evidence="1" id="KW-1133">Transmembrane helix</keyword>
<reference evidence="2 3" key="1">
    <citation type="submission" date="2011-09" db="EMBL/GenBank/DDBJ databases">
        <authorList>
            <person name="Weinstock G."/>
            <person name="Sodergren E."/>
            <person name="Clifton S."/>
            <person name="Fulton L."/>
            <person name="Fulton B."/>
            <person name="Courtney L."/>
            <person name="Fronick C."/>
            <person name="Harrison M."/>
            <person name="Strong C."/>
            <person name="Farmer C."/>
            <person name="Delahaunty K."/>
            <person name="Markovic C."/>
            <person name="Hall O."/>
            <person name="Minx P."/>
            <person name="Tomlinson C."/>
            <person name="Mitreva M."/>
            <person name="Hou S."/>
            <person name="Chen J."/>
            <person name="Wollam A."/>
            <person name="Pepin K.H."/>
            <person name="Johnson M."/>
            <person name="Bhonagiri V."/>
            <person name="Zhang X."/>
            <person name="Suruliraj S."/>
            <person name="Warren W."/>
            <person name="Chinwalla A."/>
            <person name="Mardis E.R."/>
            <person name="Wilson R.K."/>
        </authorList>
    </citation>
    <scope>NUCLEOTIDE SEQUENCE [LARGE SCALE GENOMIC DNA]</scope>
    <source>
        <strain evidence="2 3">F0435</strain>
    </source>
</reference>
<feature type="transmembrane region" description="Helical" evidence="1">
    <location>
        <begin position="391"/>
        <end position="411"/>
    </location>
</feature>
<feature type="transmembrane region" description="Helical" evidence="1">
    <location>
        <begin position="340"/>
        <end position="362"/>
    </location>
</feature>
<name>H1LFI5_9LACO</name>
<proteinExistence type="predicted"/>
<evidence type="ECO:0000313" key="2">
    <source>
        <dbReference type="EMBL" id="EHO51737.1"/>
    </source>
</evidence>
<keyword evidence="1" id="KW-0812">Transmembrane</keyword>
<dbReference type="AlphaFoldDB" id="H1LFI5"/>
<dbReference type="PATRIC" id="fig|797516.3.peg.1215"/>
<keyword evidence="1" id="KW-0472">Membrane</keyword>
<dbReference type="HOGENOM" id="CLU_595467_0_0_9"/>
<protein>
    <recommendedName>
        <fullName evidence="4">Efflux ABC transporter, permease protein</fullName>
    </recommendedName>
</protein>